<dbReference type="PANTHER" id="PTHR22789">
    <property type="entry name" value="FUCULOSE PHOSPHATE ALDOLASE"/>
    <property type="match status" value="1"/>
</dbReference>
<gene>
    <name evidence="4" type="ORF">TDIS_1466</name>
</gene>
<dbReference type="GO" id="GO:0046872">
    <property type="term" value="F:metal ion binding"/>
    <property type="evidence" value="ECO:0007669"/>
    <property type="project" value="UniProtKB-KW"/>
</dbReference>
<accession>A0A179D4M5</accession>
<dbReference type="GO" id="GO:0019323">
    <property type="term" value="P:pentose catabolic process"/>
    <property type="evidence" value="ECO:0007669"/>
    <property type="project" value="TreeGrafter"/>
</dbReference>
<dbReference type="GO" id="GO:0005829">
    <property type="term" value="C:cytosol"/>
    <property type="evidence" value="ECO:0007669"/>
    <property type="project" value="TreeGrafter"/>
</dbReference>
<evidence type="ECO:0000313" key="4">
    <source>
        <dbReference type="EMBL" id="OAQ20422.1"/>
    </source>
</evidence>
<dbReference type="InterPro" id="IPR001303">
    <property type="entry name" value="Aldolase_II/adducin_N"/>
</dbReference>
<protein>
    <submittedName>
        <fullName evidence="4">L-fuculose phosphate aldolase</fullName>
        <ecNumber evidence="4">4.1.2.17</ecNumber>
    </submittedName>
</protein>
<dbReference type="STRING" id="999894.TDIS_1466"/>
<feature type="domain" description="Class II aldolase/adducin N-terminal" evidence="3">
    <location>
        <begin position="6"/>
        <end position="179"/>
    </location>
</feature>
<dbReference type="PATRIC" id="fig|999894.6.peg.1465"/>
<sequence length="192" mass="20847">MGDTHRLLVRYTRLLANTGLISGSEGNLSVKLPDRILVTPGGVIKSEIIPEDLAEVEFSGKIISGKPTSELPMHLEIYRQAPEAGAVVHTHPPYTLALSLAGFDFGKHYLAESQILLRRIATVPYFPPGSQELAEAAGEAIKEGRVIILARHGALTVGKTLEEAVNLSLILEKVARVIYLALNLNRKIKPLT</sequence>
<keyword evidence="5" id="KW-1185">Reference proteome</keyword>
<dbReference type="PANTHER" id="PTHR22789:SF0">
    <property type="entry name" value="3-OXO-TETRONATE 4-PHOSPHATE DECARBOXYLASE-RELATED"/>
    <property type="match status" value="1"/>
</dbReference>
<dbReference type="AlphaFoldDB" id="A0A179D4M5"/>
<dbReference type="Proteomes" id="UP000078390">
    <property type="component" value="Unassembled WGS sequence"/>
</dbReference>
<keyword evidence="1" id="KW-0479">Metal-binding</keyword>
<dbReference type="InterPro" id="IPR036409">
    <property type="entry name" value="Aldolase_II/adducin_N_sf"/>
</dbReference>
<dbReference type="SMART" id="SM01007">
    <property type="entry name" value="Aldolase_II"/>
    <property type="match status" value="1"/>
</dbReference>
<dbReference type="EC" id="4.1.2.17" evidence="4"/>
<evidence type="ECO:0000256" key="2">
    <source>
        <dbReference type="ARBA" id="ARBA00023239"/>
    </source>
</evidence>
<dbReference type="InterPro" id="IPR050197">
    <property type="entry name" value="Aldolase_class_II_sugar_metab"/>
</dbReference>
<dbReference type="Gene3D" id="3.40.225.10">
    <property type="entry name" value="Class II aldolase/adducin N-terminal domain"/>
    <property type="match status" value="1"/>
</dbReference>
<organism evidence="4 5">
    <name type="scientific">Thermosulfurimonas dismutans</name>
    <dbReference type="NCBI Taxonomy" id="999894"/>
    <lineage>
        <taxon>Bacteria</taxon>
        <taxon>Pseudomonadati</taxon>
        <taxon>Thermodesulfobacteriota</taxon>
        <taxon>Thermodesulfobacteria</taxon>
        <taxon>Thermodesulfobacteriales</taxon>
        <taxon>Thermodesulfobacteriaceae</taxon>
        <taxon>Thermosulfurimonas</taxon>
    </lineage>
</organism>
<evidence type="ECO:0000259" key="3">
    <source>
        <dbReference type="SMART" id="SM01007"/>
    </source>
</evidence>
<proteinExistence type="predicted"/>
<comment type="caution">
    <text evidence="4">The sequence shown here is derived from an EMBL/GenBank/DDBJ whole genome shotgun (WGS) entry which is preliminary data.</text>
</comment>
<dbReference type="SUPFAM" id="SSF53639">
    <property type="entry name" value="AraD/HMP-PK domain-like"/>
    <property type="match status" value="1"/>
</dbReference>
<reference evidence="4 5" key="1">
    <citation type="submission" date="2016-04" db="EMBL/GenBank/DDBJ databases">
        <title>Genome analysis of Thermosulfurimonas dismutans, the first thermophilic sulfur-disproportionating bacterium of the phylum Thermodesulfobacteria.</title>
        <authorList>
            <person name="Mardanov A.V."/>
            <person name="Beletsky A.V."/>
            <person name="Kadnikov V.V."/>
            <person name="Slobodkin A.I."/>
            <person name="Ravin N.V."/>
        </authorList>
    </citation>
    <scope>NUCLEOTIDE SEQUENCE [LARGE SCALE GENOMIC DNA]</scope>
    <source>
        <strain evidence="4 5">S95</strain>
    </source>
</reference>
<dbReference type="RefSeq" id="WP_161939499.1">
    <property type="nucleotide sequence ID" value="NZ_LWLG01000011.1"/>
</dbReference>
<name>A0A179D4M5_9BACT</name>
<dbReference type="GO" id="GO:0008738">
    <property type="term" value="F:L-fuculose-phosphate aldolase activity"/>
    <property type="evidence" value="ECO:0007669"/>
    <property type="project" value="UniProtKB-EC"/>
</dbReference>
<dbReference type="EMBL" id="LWLG01000011">
    <property type="protein sequence ID" value="OAQ20422.1"/>
    <property type="molecule type" value="Genomic_DNA"/>
</dbReference>
<keyword evidence="2 4" id="KW-0456">Lyase</keyword>
<evidence type="ECO:0000256" key="1">
    <source>
        <dbReference type="ARBA" id="ARBA00022723"/>
    </source>
</evidence>
<dbReference type="Pfam" id="PF00596">
    <property type="entry name" value="Aldolase_II"/>
    <property type="match status" value="1"/>
</dbReference>
<evidence type="ECO:0000313" key="5">
    <source>
        <dbReference type="Proteomes" id="UP000078390"/>
    </source>
</evidence>